<dbReference type="STRING" id="1314781.A0A166MKE1"/>
<organism evidence="1 2">
    <name type="scientific">Exidia glandulosa HHB12029</name>
    <dbReference type="NCBI Taxonomy" id="1314781"/>
    <lineage>
        <taxon>Eukaryota</taxon>
        <taxon>Fungi</taxon>
        <taxon>Dikarya</taxon>
        <taxon>Basidiomycota</taxon>
        <taxon>Agaricomycotina</taxon>
        <taxon>Agaricomycetes</taxon>
        <taxon>Auriculariales</taxon>
        <taxon>Exidiaceae</taxon>
        <taxon>Exidia</taxon>
    </lineage>
</organism>
<accession>A0A166MKE1</accession>
<name>A0A166MKE1_EXIGL</name>
<dbReference type="Gene3D" id="2.60.120.200">
    <property type="match status" value="1"/>
</dbReference>
<dbReference type="Pfam" id="PF26113">
    <property type="entry name" value="GH16_XgeA"/>
    <property type="match status" value="1"/>
</dbReference>
<feature type="non-terminal residue" evidence="1">
    <location>
        <position position="1"/>
    </location>
</feature>
<evidence type="ECO:0000313" key="1">
    <source>
        <dbReference type="EMBL" id="KZV78132.1"/>
    </source>
</evidence>
<keyword evidence="2" id="KW-1185">Reference proteome</keyword>
<dbReference type="AlphaFoldDB" id="A0A166MKE1"/>
<proteinExistence type="predicted"/>
<dbReference type="EMBL" id="KV427102">
    <property type="protein sequence ID" value="KZV78132.1"/>
    <property type="molecule type" value="Genomic_DNA"/>
</dbReference>
<dbReference type="InParanoid" id="A0A166MKE1"/>
<protein>
    <submittedName>
        <fullName evidence="1">Uncharacterized protein</fullName>
    </submittedName>
</protein>
<dbReference type="OrthoDB" id="192832at2759"/>
<dbReference type="Proteomes" id="UP000077266">
    <property type="component" value="Unassembled WGS sequence"/>
</dbReference>
<gene>
    <name evidence="1" type="ORF">EXIGLDRAFT_784265</name>
</gene>
<evidence type="ECO:0000313" key="2">
    <source>
        <dbReference type="Proteomes" id="UP000077266"/>
    </source>
</evidence>
<sequence>FNQAGGGWYATERTEHTLSVWFWSRGDSRVPADVRENKGSVSPSKWGKPTAVFVSDSCDISQKYGPNMFIINLTLCGDWAGSRYPGGKNACVKHVNENPSAFNDAYWDIARLSVYEQ</sequence>
<reference evidence="1 2" key="1">
    <citation type="journal article" date="2016" name="Mol. Biol. Evol.">
        <title>Comparative Genomics of Early-Diverging Mushroom-Forming Fungi Provides Insights into the Origins of Lignocellulose Decay Capabilities.</title>
        <authorList>
            <person name="Nagy L.G."/>
            <person name="Riley R."/>
            <person name="Tritt A."/>
            <person name="Adam C."/>
            <person name="Daum C."/>
            <person name="Floudas D."/>
            <person name="Sun H."/>
            <person name="Yadav J.S."/>
            <person name="Pangilinan J."/>
            <person name="Larsson K.H."/>
            <person name="Matsuura K."/>
            <person name="Barry K."/>
            <person name="Labutti K."/>
            <person name="Kuo R."/>
            <person name="Ohm R.A."/>
            <person name="Bhattacharya S.S."/>
            <person name="Shirouzu T."/>
            <person name="Yoshinaga Y."/>
            <person name="Martin F.M."/>
            <person name="Grigoriev I.V."/>
            <person name="Hibbett D.S."/>
        </authorList>
    </citation>
    <scope>NUCLEOTIDE SEQUENCE [LARGE SCALE GENOMIC DNA]</scope>
    <source>
        <strain evidence="1 2">HHB12029</strain>
    </source>
</reference>